<evidence type="ECO:0000256" key="1">
    <source>
        <dbReference type="SAM" id="MobiDB-lite"/>
    </source>
</evidence>
<sequence>MLAYILAFAVGLGSLVLYTAALFFPEVYRKGDFIWSGVGLFYALVLWVCAGQIRGGLLLGQTASVALLGWLGWQTLMMRRALTPSVQQTPVSEDLPVKLIDSLKQLPQRLTGKLKPTAPVKTTLEKPSTVEAVVTPEDTATVVTPEDTATVVTPETLEDTATPETPEDIAAVATPETPIDAGEQSPDAAISTPADEAPENPEPPAVKPTEVKSPTAKKPQSKAFAQAGRLVSFVKTRLAKKPKAQPTSKPFPTTATPPAAETSIDEDFDFGDLEETSPVDTTSVDASEAPTVPEIVPPAEALTPPETVEVASVETHLPTAEQEVPSATSPETDLVEPAQTSDSLSSSPESPDSEEVLQRPNSPDPDLVEAAQTPEDTGSEASQSTHSASESSPEERKET</sequence>
<feature type="transmembrane region" description="Helical" evidence="2">
    <location>
        <begin position="59"/>
        <end position="76"/>
    </location>
</feature>
<evidence type="ECO:0000313" key="4">
    <source>
        <dbReference type="Proteomes" id="UP001230986"/>
    </source>
</evidence>
<name>A0ABT7M1A7_9CYAN</name>
<feature type="transmembrane region" description="Helical" evidence="2">
    <location>
        <begin position="33"/>
        <end position="53"/>
    </location>
</feature>
<dbReference type="Pfam" id="PF07444">
    <property type="entry name" value="Ycf66_N"/>
    <property type="match status" value="1"/>
</dbReference>
<feature type="compositionally biased region" description="Low complexity" evidence="1">
    <location>
        <begin position="341"/>
        <end position="350"/>
    </location>
</feature>
<feature type="region of interest" description="Disordered" evidence="1">
    <location>
        <begin position="143"/>
        <end position="399"/>
    </location>
</feature>
<gene>
    <name evidence="3" type="ORF">QQ055_09230</name>
</gene>
<evidence type="ECO:0000256" key="2">
    <source>
        <dbReference type="SAM" id="Phobius"/>
    </source>
</evidence>
<dbReference type="EMBL" id="JASVEJ010000035">
    <property type="protein sequence ID" value="MDL5057632.1"/>
    <property type="molecule type" value="Genomic_DNA"/>
</dbReference>
<proteinExistence type="predicted"/>
<keyword evidence="4" id="KW-1185">Reference proteome</keyword>
<organism evidence="3 4">
    <name type="scientific">Geitlerinema calcuttense NRMC-F 0142</name>
    <dbReference type="NCBI Taxonomy" id="2922238"/>
    <lineage>
        <taxon>Bacteria</taxon>
        <taxon>Bacillati</taxon>
        <taxon>Cyanobacteriota</taxon>
        <taxon>Cyanophyceae</taxon>
        <taxon>Geitlerinematales</taxon>
        <taxon>Geitlerinemataceae</taxon>
        <taxon>Geitlerinema</taxon>
    </lineage>
</organism>
<evidence type="ECO:0000313" key="3">
    <source>
        <dbReference type="EMBL" id="MDL5057632.1"/>
    </source>
</evidence>
<dbReference type="InterPro" id="IPR010004">
    <property type="entry name" value="Uncharacterised_Ycf66"/>
</dbReference>
<dbReference type="Proteomes" id="UP001230986">
    <property type="component" value="Unassembled WGS sequence"/>
</dbReference>
<reference evidence="3 4" key="1">
    <citation type="submission" date="2023-06" db="EMBL/GenBank/DDBJ databases">
        <title>Whole genome sequence of Oscillatoria calcuttensis NRMC-F 0142.</title>
        <authorList>
            <person name="Shakena Fathima T."/>
            <person name="Muralitharan G."/>
            <person name="Thajuddin N."/>
        </authorList>
    </citation>
    <scope>NUCLEOTIDE SEQUENCE [LARGE SCALE GENOMIC DNA]</scope>
    <source>
        <strain evidence="3 4">NRMC-F 0142</strain>
    </source>
</reference>
<keyword evidence="2" id="KW-0812">Transmembrane</keyword>
<feature type="compositionally biased region" description="Low complexity" evidence="1">
    <location>
        <begin position="246"/>
        <end position="262"/>
    </location>
</feature>
<keyword evidence="2" id="KW-0472">Membrane</keyword>
<comment type="caution">
    <text evidence="3">The sequence shown here is derived from an EMBL/GenBank/DDBJ whole genome shotgun (WGS) entry which is preliminary data.</text>
</comment>
<protein>
    <submittedName>
        <fullName evidence="3">Ycf66 family protein</fullName>
    </submittedName>
</protein>
<feature type="compositionally biased region" description="Acidic residues" evidence="1">
    <location>
        <begin position="263"/>
        <end position="277"/>
    </location>
</feature>
<accession>A0ABT7M1A7</accession>
<feature type="compositionally biased region" description="Low complexity" evidence="1">
    <location>
        <begin position="379"/>
        <end position="391"/>
    </location>
</feature>
<feature type="transmembrane region" description="Helical" evidence="2">
    <location>
        <begin position="6"/>
        <end position="24"/>
    </location>
</feature>
<dbReference type="RefSeq" id="WP_283358111.1">
    <property type="nucleotide sequence ID" value="NZ_JASVEJ010000035.1"/>
</dbReference>
<keyword evidence="2" id="KW-1133">Transmembrane helix</keyword>